<feature type="compositionally biased region" description="Basic residues" evidence="1">
    <location>
        <begin position="99"/>
        <end position="110"/>
    </location>
</feature>
<evidence type="ECO:0000256" key="1">
    <source>
        <dbReference type="SAM" id="MobiDB-lite"/>
    </source>
</evidence>
<evidence type="ECO:0000313" key="3">
    <source>
        <dbReference type="Proteomes" id="UP001287286"/>
    </source>
</evidence>
<evidence type="ECO:0000313" key="2">
    <source>
        <dbReference type="EMBL" id="KAK4071540.1"/>
    </source>
</evidence>
<accession>A0ABR0BE69</accession>
<protein>
    <submittedName>
        <fullName evidence="2">Uncharacterized protein</fullName>
    </submittedName>
</protein>
<name>A0ABR0BE69_PURLI</name>
<feature type="compositionally biased region" description="Basic and acidic residues" evidence="1">
    <location>
        <begin position="174"/>
        <end position="188"/>
    </location>
</feature>
<dbReference type="EMBL" id="JAWRVI010000213">
    <property type="protein sequence ID" value="KAK4071540.1"/>
    <property type="molecule type" value="Genomic_DNA"/>
</dbReference>
<keyword evidence="3" id="KW-1185">Reference proteome</keyword>
<proteinExistence type="predicted"/>
<gene>
    <name evidence="2" type="ORF">Purlil1_13395</name>
</gene>
<comment type="caution">
    <text evidence="2">The sequence shown here is derived from an EMBL/GenBank/DDBJ whole genome shotgun (WGS) entry which is preliminary data.</text>
</comment>
<reference evidence="2 3" key="1">
    <citation type="journal article" date="2024" name="Microbiol. Resour. Announc.">
        <title>Genome annotations for the ascomycete fungi Trichoderma harzianum, Trichoderma aggressivum, and Purpureocillium lilacinum.</title>
        <authorList>
            <person name="Beijen E.P.W."/>
            <person name="Ohm R.A."/>
        </authorList>
    </citation>
    <scope>NUCLEOTIDE SEQUENCE [LARGE SCALE GENOMIC DNA]</scope>
    <source>
        <strain evidence="2 3">CBS 150709</strain>
    </source>
</reference>
<feature type="region of interest" description="Disordered" evidence="1">
    <location>
        <begin position="81"/>
        <end position="110"/>
    </location>
</feature>
<sequence>MDISVDSATLGQLEKHAVVGRPNRANGMRAWVQKLEATQEHSVEDIIDNDSQLPGLQHSSGARNMVIGSNSLDALKTQQIETHRGASYDQRSTKERAVPHTKRPLRRRSGRHDLRHSFDKEDTYDQDRWIDAQILAGSSLENISTAYAAKYNCPAPTTDFLCMRVWGMELRRDKTSNEATGDARRQENSDTADAASLSGIPRPRRLPGQTSLPSFKSFCEDPGCL</sequence>
<dbReference type="Proteomes" id="UP001287286">
    <property type="component" value="Unassembled WGS sequence"/>
</dbReference>
<feature type="compositionally biased region" description="Basic and acidic residues" evidence="1">
    <location>
        <begin position="81"/>
        <end position="98"/>
    </location>
</feature>
<feature type="region of interest" description="Disordered" evidence="1">
    <location>
        <begin position="174"/>
        <end position="214"/>
    </location>
</feature>
<organism evidence="2 3">
    <name type="scientific">Purpureocillium lilacinum</name>
    <name type="common">Paecilomyces lilacinus</name>
    <dbReference type="NCBI Taxonomy" id="33203"/>
    <lineage>
        <taxon>Eukaryota</taxon>
        <taxon>Fungi</taxon>
        <taxon>Dikarya</taxon>
        <taxon>Ascomycota</taxon>
        <taxon>Pezizomycotina</taxon>
        <taxon>Sordariomycetes</taxon>
        <taxon>Hypocreomycetidae</taxon>
        <taxon>Hypocreales</taxon>
        <taxon>Ophiocordycipitaceae</taxon>
        <taxon>Purpureocillium</taxon>
    </lineage>
</organism>